<reference evidence="3" key="1">
    <citation type="journal article" date="2019" name="Int. J. Syst. Evol. Microbiol.">
        <title>The Global Catalogue of Microorganisms (GCM) 10K type strain sequencing project: providing services to taxonomists for standard genome sequencing and annotation.</title>
        <authorList>
            <consortium name="The Broad Institute Genomics Platform"/>
            <consortium name="The Broad Institute Genome Sequencing Center for Infectious Disease"/>
            <person name="Wu L."/>
            <person name="Ma J."/>
        </authorList>
    </citation>
    <scope>NUCLEOTIDE SEQUENCE [LARGE SCALE GENOMIC DNA]</scope>
    <source>
        <strain evidence="3">CCUG 56401</strain>
    </source>
</reference>
<dbReference type="EMBL" id="JBHTIW010000023">
    <property type="protein sequence ID" value="MFD0922659.1"/>
    <property type="molecule type" value="Genomic_DNA"/>
</dbReference>
<name>A0ABW3FVT9_9PSEU</name>
<evidence type="ECO:0000313" key="3">
    <source>
        <dbReference type="Proteomes" id="UP001597018"/>
    </source>
</evidence>
<gene>
    <name evidence="2" type="ORF">ACFQ16_23180</name>
</gene>
<proteinExistence type="predicted"/>
<evidence type="ECO:0000313" key="2">
    <source>
        <dbReference type="EMBL" id="MFD0922659.1"/>
    </source>
</evidence>
<dbReference type="RefSeq" id="WP_263253484.1">
    <property type="nucleotide sequence ID" value="NZ_BAABLT010000042.1"/>
</dbReference>
<accession>A0ABW3FVT9</accession>
<feature type="transmembrane region" description="Helical" evidence="1">
    <location>
        <begin position="86"/>
        <end position="107"/>
    </location>
</feature>
<dbReference type="Proteomes" id="UP001597018">
    <property type="component" value="Unassembled WGS sequence"/>
</dbReference>
<feature type="transmembrane region" description="Helical" evidence="1">
    <location>
        <begin position="51"/>
        <end position="80"/>
    </location>
</feature>
<keyword evidence="3" id="KW-1185">Reference proteome</keyword>
<keyword evidence="1" id="KW-1133">Transmembrane helix</keyword>
<keyword evidence="1" id="KW-0812">Transmembrane</keyword>
<sequence length="140" mass="14666">MAIRVEPVSDEDLSTRSTVQLVGELGERLGRLASAEIRLAKLELRDKGRQAGVGGALFGAAAVLGFLGGATLVATVVLALALVLPAWLAALIVAVVLLAVAGLAALVGRSRVRRMGSPVPERALRALREDLDDLRQAVRR</sequence>
<keyword evidence="1" id="KW-0472">Membrane</keyword>
<protein>
    <submittedName>
        <fullName evidence="2">Phage holin family protein</fullName>
    </submittedName>
</protein>
<comment type="caution">
    <text evidence="2">The sequence shown here is derived from an EMBL/GenBank/DDBJ whole genome shotgun (WGS) entry which is preliminary data.</text>
</comment>
<dbReference type="Pfam" id="PF07332">
    <property type="entry name" value="Phage_holin_3_6"/>
    <property type="match status" value="1"/>
</dbReference>
<evidence type="ECO:0000256" key="1">
    <source>
        <dbReference type="SAM" id="Phobius"/>
    </source>
</evidence>
<dbReference type="InterPro" id="IPR009937">
    <property type="entry name" value="Phage_holin_3_6"/>
</dbReference>
<organism evidence="2 3">
    <name type="scientific">Saccharopolyspora rosea</name>
    <dbReference type="NCBI Taxonomy" id="524884"/>
    <lineage>
        <taxon>Bacteria</taxon>
        <taxon>Bacillati</taxon>
        <taxon>Actinomycetota</taxon>
        <taxon>Actinomycetes</taxon>
        <taxon>Pseudonocardiales</taxon>
        <taxon>Pseudonocardiaceae</taxon>
        <taxon>Saccharopolyspora</taxon>
    </lineage>
</organism>